<evidence type="ECO:0000256" key="5">
    <source>
        <dbReference type="ARBA" id="ARBA00022842"/>
    </source>
</evidence>
<comment type="similarity">
    <text evidence="2">Belongs to the FPP/GGPP synthase family.</text>
</comment>
<dbReference type="AlphaFoldDB" id="A0A6J7EJV0"/>
<name>A0A6J7EJV0_9ZZZZ</name>
<proteinExistence type="inferred from homology"/>
<reference evidence="6" key="1">
    <citation type="submission" date="2020-05" db="EMBL/GenBank/DDBJ databases">
        <authorList>
            <person name="Chiriac C."/>
            <person name="Salcher M."/>
            <person name="Ghai R."/>
            <person name="Kavagutti S V."/>
        </authorList>
    </citation>
    <scope>NUCLEOTIDE SEQUENCE</scope>
</reference>
<dbReference type="PANTHER" id="PTHR12001">
    <property type="entry name" value="GERANYLGERANYL PYROPHOSPHATE SYNTHASE"/>
    <property type="match status" value="1"/>
</dbReference>
<organism evidence="6">
    <name type="scientific">freshwater metagenome</name>
    <dbReference type="NCBI Taxonomy" id="449393"/>
    <lineage>
        <taxon>unclassified sequences</taxon>
        <taxon>metagenomes</taxon>
        <taxon>ecological metagenomes</taxon>
    </lineage>
</organism>
<accession>A0A6J7EJV0</accession>
<sequence length="334" mass="35847">MTSKSVSALGIPGMDPALEAELLVGMATVENLLRSHIRGPYPLVEETSRHLVAAGGKRLRPLLTLLASHYGDKNRKGIIESAAVCELTHVATLYHDDVMDEAPLRRGVESANNRWGNTVAILTGDYLFAKVSALLADIGPEAVRLQAHTFERLVIGQIMETQGPNAGQDPLEHYLSVVADKTGSLISASARFGAMVSGAPDEIKETLTIFGEKIGVAFQLVDDVIDIASESHESGKTPGTDLREGVPTLVTLNVIAMNRPEDAKLIALLKAPIKDEELVAKVINALRTHPALELSRQQTLQYAQDARKALGPLPVNEVTGALYSLCDAIIDRTA</sequence>
<evidence type="ECO:0000256" key="3">
    <source>
        <dbReference type="ARBA" id="ARBA00022679"/>
    </source>
</evidence>
<dbReference type="Pfam" id="PF00348">
    <property type="entry name" value="polyprenyl_synt"/>
    <property type="match status" value="1"/>
</dbReference>
<evidence type="ECO:0000256" key="4">
    <source>
        <dbReference type="ARBA" id="ARBA00022723"/>
    </source>
</evidence>
<dbReference type="PANTHER" id="PTHR12001:SF69">
    <property type="entry name" value="ALL TRANS-POLYPRENYL-DIPHOSPHATE SYNTHASE PDSS1"/>
    <property type="match status" value="1"/>
</dbReference>
<dbReference type="GO" id="GO:0008299">
    <property type="term" value="P:isoprenoid biosynthetic process"/>
    <property type="evidence" value="ECO:0007669"/>
    <property type="project" value="InterPro"/>
</dbReference>
<dbReference type="EMBL" id="CAFBLZ010000018">
    <property type="protein sequence ID" value="CAB4883647.1"/>
    <property type="molecule type" value="Genomic_DNA"/>
</dbReference>
<dbReference type="InterPro" id="IPR033749">
    <property type="entry name" value="Polyprenyl_synt_CS"/>
</dbReference>
<dbReference type="Gene3D" id="1.10.600.10">
    <property type="entry name" value="Farnesyl Diphosphate Synthase"/>
    <property type="match status" value="1"/>
</dbReference>
<dbReference type="PROSITE" id="PS00444">
    <property type="entry name" value="POLYPRENYL_SYNTHASE_2"/>
    <property type="match status" value="1"/>
</dbReference>
<dbReference type="SUPFAM" id="SSF48576">
    <property type="entry name" value="Terpenoid synthases"/>
    <property type="match status" value="1"/>
</dbReference>
<evidence type="ECO:0000256" key="1">
    <source>
        <dbReference type="ARBA" id="ARBA00001946"/>
    </source>
</evidence>
<protein>
    <submittedName>
        <fullName evidence="6">Unannotated protein</fullName>
    </submittedName>
</protein>
<dbReference type="InterPro" id="IPR008949">
    <property type="entry name" value="Isoprenoid_synthase_dom_sf"/>
</dbReference>
<dbReference type="SFLD" id="SFLDG01017">
    <property type="entry name" value="Polyprenyl_Transferase_Like"/>
    <property type="match status" value="1"/>
</dbReference>
<keyword evidence="3" id="KW-0808">Transferase</keyword>
<dbReference type="GO" id="GO:0046872">
    <property type="term" value="F:metal ion binding"/>
    <property type="evidence" value="ECO:0007669"/>
    <property type="project" value="UniProtKB-KW"/>
</dbReference>
<comment type="cofactor">
    <cofactor evidence="1">
        <name>Mg(2+)</name>
        <dbReference type="ChEBI" id="CHEBI:18420"/>
    </cofactor>
</comment>
<dbReference type="CDD" id="cd00685">
    <property type="entry name" value="Trans_IPPS_HT"/>
    <property type="match status" value="1"/>
</dbReference>
<evidence type="ECO:0000256" key="2">
    <source>
        <dbReference type="ARBA" id="ARBA00006706"/>
    </source>
</evidence>
<dbReference type="InterPro" id="IPR000092">
    <property type="entry name" value="Polyprenyl_synt"/>
</dbReference>
<evidence type="ECO:0000313" key="6">
    <source>
        <dbReference type="EMBL" id="CAB4883647.1"/>
    </source>
</evidence>
<keyword evidence="4" id="KW-0479">Metal-binding</keyword>
<gene>
    <name evidence="6" type="ORF">UFOPK3482_00352</name>
</gene>
<dbReference type="SFLD" id="SFLDS00005">
    <property type="entry name" value="Isoprenoid_Synthase_Type_I"/>
    <property type="match status" value="1"/>
</dbReference>
<dbReference type="GO" id="GO:0004659">
    <property type="term" value="F:prenyltransferase activity"/>
    <property type="evidence" value="ECO:0007669"/>
    <property type="project" value="InterPro"/>
</dbReference>
<keyword evidence="5" id="KW-0460">Magnesium</keyword>